<gene>
    <name evidence="2" type="ORF">SAMN04489747_1771</name>
</gene>
<dbReference type="EMBL" id="LT629688">
    <property type="protein sequence ID" value="SDD80257.1"/>
    <property type="molecule type" value="Genomic_DNA"/>
</dbReference>
<evidence type="ECO:0000259" key="1">
    <source>
        <dbReference type="Pfam" id="PF13338"/>
    </source>
</evidence>
<feature type="domain" description="AbiEi antitoxin N-terminal" evidence="1">
    <location>
        <begin position="11"/>
        <end position="55"/>
    </location>
</feature>
<organism evidence="2 3">
    <name type="scientific">Auraticoccus monumenti</name>
    <dbReference type="NCBI Taxonomy" id="675864"/>
    <lineage>
        <taxon>Bacteria</taxon>
        <taxon>Bacillati</taxon>
        <taxon>Actinomycetota</taxon>
        <taxon>Actinomycetes</taxon>
        <taxon>Propionibacteriales</taxon>
        <taxon>Propionibacteriaceae</taxon>
        <taxon>Auraticoccus</taxon>
    </lineage>
</organism>
<reference evidence="2 3" key="1">
    <citation type="submission" date="2016-10" db="EMBL/GenBank/DDBJ databases">
        <authorList>
            <person name="de Groot N.N."/>
        </authorList>
    </citation>
    <scope>NUCLEOTIDE SEQUENCE [LARGE SCALE GENOMIC DNA]</scope>
    <source>
        <strain evidence="2 3">MON 2.2</strain>
    </source>
</reference>
<proteinExistence type="predicted"/>
<dbReference type="AlphaFoldDB" id="A0A1G6XS90"/>
<dbReference type="STRING" id="675864.SAMN04489747_1771"/>
<protein>
    <submittedName>
        <fullName evidence="2">Transcriptional regulator, AbiEi antitoxin, Type IV TA system</fullName>
    </submittedName>
</protein>
<dbReference type="InterPro" id="IPR025159">
    <property type="entry name" value="AbiEi_N"/>
</dbReference>
<name>A0A1G6XS90_9ACTN</name>
<evidence type="ECO:0000313" key="2">
    <source>
        <dbReference type="EMBL" id="SDD80257.1"/>
    </source>
</evidence>
<keyword evidence="3" id="KW-1185">Reference proteome</keyword>
<dbReference type="Proteomes" id="UP000198546">
    <property type="component" value="Chromosome i"/>
</dbReference>
<dbReference type="Pfam" id="PF13338">
    <property type="entry name" value="AbiEi_4"/>
    <property type="match status" value="1"/>
</dbReference>
<evidence type="ECO:0000313" key="3">
    <source>
        <dbReference type="Proteomes" id="UP000198546"/>
    </source>
</evidence>
<sequence length="306" mass="34121">MHARVEPPGELLRHARGRGGVVSRGEASAAGVGRHSIARLVRDGRWVPLGRGLYLTDGRPSWSTWAWAGVRVAGEGSLVGGSAAGHLHQLVDPPEVVDVWVPARPLPRSGDRWRFRLDVEGRRPAPGALPLLSLEDAVLDLAGEVGELDTIDLVHKAMRRTSPGRLRRSMDSRSRVARRSLLASLLEDAVEGVESPLEALYRTKVERAHRLPAASRQHHSVGNRRDVVYLDHGVVVELDGVRWHQERRLRDMRRDNAHQLRGEVTLRYGWHDTFGRACLVAVQVATVLRQRGWTAPFRRCRQCPAP</sequence>
<dbReference type="RefSeq" id="WP_157677034.1">
    <property type="nucleotide sequence ID" value="NZ_LT629688.1"/>
</dbReference>
<accession>A0A1G6XS90</accession>
<dbReference type="OrthoDB" id="5146042at2"/>